<accession>A0A1N6X5T5</accession>
<keyword evidence="2" id="KW-1185">Reference proteome</keyword>
<reference evidence="1 2" key="1">
    <citation type="submission" date="2017-01" db="EMBL/GenBank/DDBJ databases">
        <authorList>
            <person name="Mah S.A."/>
            <person name="Swanson W.J."/>
            <person name="Moy G.W."/>
            <person name="Vacquier V.D."/>
        </authorList>
    </citation>
    <scope>NUCLEOTIDE SEQUENCE [LARGE SCALE GENOMIC DNA]</scope>
    <source>
        <strain evidence="1 2">ASpG1</strain>
    </source>
</reference>
<dbReference type="EMBL" id="FTMS01000020">
    <property type="protein sequence ID" value="SIQ97718.1"/>
    <property type="molecule type" value="Genomic_DNA"/>
</dbReference>
<gene>
    <name evidence="1" type="ORF">SAMN05920897_12041</name>
</gene>
<protein>
    <submittedName>
        <fullName evidence="1">Uncharacterized protein</fullName>
    </submittedName>
</protein>
<sequence length="87" mass="9046">MVRRAGMEKKSIMVALVSIVALVAAGGNESGPYRGHPVGGLAVHRQLAESEAAEIKGSSSNSGECVTDAKEEIFVVPEAIGDPFDHL</sequence>
<organism evidence="1 2">
    <name type="scientific">Alkalispirochaeta americana</name>
    <dbReference type="NCBI Taxonomy" id="159291"/>
    <lineage>
        <taxon>Bacteria</taxon>
        <taxon>Pseudomonadati</taxon>
        <taxon>Spirochaetota</taxon>
        <taxon>Spirochaetia</taxon>
        <taxon>Spirochaetales</taxon>
        <taxon>Spirochaetaceae</taxon>
        <taxon>Alkalispirochaeta</taxon>
    </lineage>
</organism>
<dbReference type="AlphaFoldDB" id="A0A1N6X5T5"/>
<proteinExistence type="predicted"/>
<dbReference type="Proteomes" id="UP000186400">
    <property type="component" value="Unassembled WGS sequence"/>
</dbReference>
<evidence type="ECO:0000313" key="2">
    <source>
        <dbReference type="Proteomes" id="UP000186400"/>
    </source>
</evidence>
<feature type="non-terminal residue" evidence="1">
    <location>
        <position position="87"/>
    </location>
</feature>
<evidence type="ECO:0000313" key="1">
    <source>
        <dbReference type="EMBL" id="SIQ97718.1"/>
    </source>
</evidence>
<name>A0A1N6X5T5_9SPIO</name>